<sequence>MLLIISASLTCAVIFVGIYNLWLARIRVSSYGDVFYQLPGPASPSLLFGVARQFWTTDPTEQHEAWKPLAVRTFVAEMVGTGTLLSEGANHRRQRRVVNPTFAPAQTRQFTELFLVKACQLRDILALEVAVQGGVARVDIYSWLHKMSLDVICEAAFGCNIGALSGERQSNELFDAFRLVAQQVTRMSIWPMLRFFFPVLRVFPEEQSRRFARARQVMGDFAGKRIKEKQRELDGSKPKGPHRRGDFLAMLVEANMDQKIAVMQRLSDQNIIDECRTILTAGHDTTAITLSWTIYCLAKHPEIQRQLRNELRAIATDSPTMDELAALHYLDCVLREVVRLYPVLPSSLRITSEDTVLPLGEPININGEIHDRIWLPRNTPIVIPILALNRDKTLWGDDAFDFRPDRWDNLPKTASTMPGIWGNSLTFLSGPHACIGYRFAINEMKATIFTLLRTYDFELGLSADDVGQTPTMLRRPMRLSDPDSGPQLPVLVRPYRAE</sequence>
<proteinExistence type="inferred from homology"/>
<evidence type="ECO:0000256" key="9">
    <source>
        <dbReference type="PIRSR" id="PIRSR602401-1"/>
    </source>
</evidence>
<dbReference type="Pfam" id="PF00067">
    <property type="entry name" value="p450"/>
    <property type="match status" value="1"/>
</dbReference>
<evidence type="ECO:0000313" key="10">
    <source>
        <dbReference type="EMBL" id="OSC98529.1"/>
    </source>
</evidence>
<dbReference type="InterPro" id="IPR050121">
    <property type="entry name" value="Cytochrome_P450_monoxygenase"/>
</dbReference>
<dbReference type="GO" id="GO:0016705">
    <property type="term" value="F:oxidoreductase activity, acting on paired donors, with incorporation or reduction of molecular oxygen"/>
    <property type="evidence" value="ECO:0007669"/>
    <property type="project" value="InterPro"/>
</dbReference>
<protein>
    <submittedName>
        <fullName evidence="10">Cytochrome P450</fullName>
    </submittedName>
</protein>
<dbReference type="GO" id="GO:0004497">
    <property type="term" value="F:monooxygenase activity"/>
    <property type="evidence" value="ECO:0007669"/>
    <property type="project" value="UniProtKB-KW"/>
</dbReference>
<evidence type="ECO:0000256" key="1">
    <source>
        <dbReference type="ARBA" id="ARBA00001971"/>
    </source>
</evidence>
<evidence type="ECO:0000256" key="6">
    <source>
        <dbReference type="ARBA" id="ARBA00023002"/>
    </source>
</evidence>
<evidence type="ECO:0000256" key="4">
    <source>
        <dbReference type="ARBA" id="ARBA00022617"/>
    </source>
</evidence>
<dbReference type="SUPFAM" id="SSF48264">
    <property type="entry name" value="Cytochrome P450"/>
    <property type="match status" value="1"/>
</dbReference>
<feature type="binding site" description="axial binding residue" evidence="9">
    <location>
        <position position="434"/>
    </location>
    <ligand>
        <name>heme</name>
        <dbReference type="ChEBI" id="CHEBI:30413"/>
    </ligand>
    <ligandPart>
        <name>Fe</name>
        <dbReference type="ChEBI" id="CHEBI:18248"/>
    </ligandPart>
</feature>
<dbReference type="OrthoDB" id="1470350at2759"/>
<comment type="similarity">
    <text evidence="3">Belongs to the cytochrome P450 family.</text>
</comment>
<comment type="cofactor">
    <cofactor evidence="1 9">
        <name>heme</name>
        <dbReference type="ChEBI" id="CHEBI:30413"/>
    </cofactor>
</comment>
<accession>A0A1Y2IBN5</accession>
<keyword evidence="8" id="KW-0503">Monooxygenase</keyword>
<dbReference type="PRINTS" id="PR00463">
    <property type="entry name" value="EP450I"/>
</dbReference>
<keyword evidence="11" id="KW-1185">Reference proteome</keyword>
<reference evidence="10 11" key="1">
    <citation type="journal article" date="2015" name="Biotechnol. Biofuels">
        <title>Enhanced degradation of softwood versus hardwood by the white-rot fungus Pycnoporus coccineus.</title>
        <authorList>
            <person name="Couturier M."/>
            <person name="Navarro D."/>
            <person name="Chevret D."/>
            <person name="Henrissat B."/>
            <person name="Piumi F."/>
            <person name="Ruiz-Duenas F.J."/>
            <person name="Martinez A.T."/>
            <person name="Grigoriev I.V."/>
            <person name="Riley R."/>
            <person name="Lipzen A."/>
            <person name="Berrin J.G."/>
            <person name="Master E.R."/>
            <person name="Rosso M.N."/>
        </authorList>
    </citation>
    <scope>NUCLEOTIDE SEQUENCE [LARGE SCALE GENOMIC DNA]</scope>
    <source>
        <strain evidence="10 11">BRFM310</strain>
    </source>
</reference>
<evidence type="ECO:0000256" key="7">
    <source>
        <dbReference type="ARBA" id="ARBA00023004"/>
    </source>
</evidence>
<organism evidence="10 11">
    <name type="scientific">Trametes coccinea (strain BRFM310)</name>
    <name type="common">Pycnoporus coccineus</name>
    <dbReference type="NCBI Taxonomy" id="1353009"/>
    <lineage>
        <taxon>Eukaryota</taxon>
        <taxon>Fungi</taxon>
        <taxon>Dikarya</taxon>
        <taxon>Basidiomycota</taxon>
        <taxon>Agaricomycotina</taxon>
        <taxon>Agaricomycetes</taxon>
        <taxon>Polyporales</taxon>
        <taxon>Polyporaceae</taxon>
        <taxon>Trametes</taxon>
    </lineage>
</organism>
<keyword evidence="6" id="KW-0560">Oxidoreductase</keyword>
<keyword evidence="4 9" id="KW-0349">Heme</keyword>
<evidence type="ECO:0000313" key="11">
    <source>
        <dbReference type="Proteomes" id="UP000193067"/>
    </source>
</evidence>
<keyword evidence="5 9" id="KW-0479">Metal-binding</keyword>
<evidence type="ECO:0000256" key="3">
    <source>
        <dbReference type="ARBA" id="ARBA00010617"/>
    </source>
</evidence>
<name>A0A1Y2IBN5_TRAC3</name>
<keyword evidence="7 9" id="KW-0408">Iron</keyword>
<dbReference type="PANTHER" id="PTHR24305">
    <property type="entry name" value="CYTOCHROME P450"/>
    <property type="match status" value="1"/>
</dbReference>
<comment type="pathway">
    <text evidence="2">Secondary metabolite biosynthesis.</text>
</comment>
<dbReference type="InterPro" id="IPR036396">
    <property type="entry name" value="Cyt_P450_sf"/>
</dbReference>
<dbReference type="InterPro" id="IPR001128">
    <property type="entry name" value="Cyt_P450"/>
</dbReference>
<gene>
    <name evidence="10" type="ORF">PYCCODRAFT_1461314</name>
</gene>
<evidence type="ECO:0000256" key="2">
    <source>
        <dbReference type="ARBA" id="ARBA00005179"/>
    </source>
</evidence>
<dbReference type="PANTHER" id="PTHR24305:SF166">
    <property type="entry name" value="CYTOCHROME P450 12A4, MITOCHONDRIAL-RELATED"/>
    <property type="match status" value="1"/>
</dbReference>
<dbReference type="Proteomes" id="UP000193067">
    <property type="component" value="Unassembled WGS sequence"/>
</dbReference>
<dbReference type="EMBL" id="KZ084137">
    <property type="protein sequence ID" value="OSC98529.1"/>
    <property type="molecule type" value="Genomic_DNA"/>
</dbReference>
<dbReference type="AlphaFoldDB" id="A0A1Y2IBN5"/>
<evidence type="ECO:0000256" key="8">
    <source>
        <dbReference type="ARBA" id="ARBA00023033"/>
    </source>
</evidence>
<dbReference type="GO" id="GO:0020037">
    <property type="term" value="F:heme binding"/>
    <property type="evidence" value="ECO:0007669"/>
    <property type="project" value="InterPro"/>
</dbReference>
<evidence type="ECO:0000256" key="5">
    <source>
        <dbReference type="ARBA" id="ARBA00022723"/>
    </source>
</evidence>
<dbReference type="InterPro" id="IPR002401">
    <property type="entry name" value="Cyt_P450_E_grp-I"/>
</dbReference>
<dbReference type="GO" id="GO:0005506">
    <property type="term" value="F:iron ion binding"/>
    <property type="evidence" value="ECO:0007669"/>
    <property type="project" value="InterPro"/>
</dbReference>
<dbReference type="PRINTS" id="PR00385">
    <property type="entry name" value="P450"/>
</dbReference>
<dbReference type="STRING" id="1353009.A0A1Y2IBN5"/>
<dbReference type="Gene3D" id="1.10.630.10">
    <property type="entry name" value="Cytochrome P450"/>
    <property type="match status" value="1"/>
</dbReference>